<dbReference type="InterPro" id="IPR010329">
    <property type="entry name" value="3hydroanth_dOase"/>
</dbReference>
<dbReference type="Gene3D" id="2.60.120.10">
    <property type="entry name" value="Jelly Rolls"/>
    <property type="match status" value="1"/>
</dbReference>
<evidence type="ECO:0000256" key="8">
    <source>
        <dbReference type="NCBIfam" id="TIGR03037"/>
    </source>
</evidence>
<dbReference type="NCBIfam" id="TIGR03037">
    <property type="entry name" value="anthran_nbaC"/>
    <property type="match status" value="1"/>
</dbReference>
<evidence type="ECO:0000256" key="5">
    <source>
        <dbReference type="ARBA" id="ARBA00022964"/>
    </source>
</evidence>
<dbReference type="GO" id="GO:0000334">
    <property type="term" value="F:3-hydroxyanthranilate 3,4-dioxygenase activity"/>
    <property type="evidence" value="ECO:0007669"/>
    <property type="project" value="UniProtKB-EC"/>
</dbReference>
<evidence type="ECO:0000256" key="4">
    <source>
        <dbReference type="ARBA" id="ARBA00022723"/>
    </source>
</evidence>
<dbReference type="InterPro" id="IPR014710">
    <property type="entry name" value="RmlC-like_jellyroll"/>
</dbReference>
<keyword evidence="10" id="KW-1185">Reference proteome</keyword>
<dbReference type="EC" id="1.13.11.6" evidence="8"/>
<dbReference type="InterPro" id="IPR011051">
    <property type="entry name" value="RmlC_Cupin_sf"/>
</dbReference>
<dbReference type="EMBL" id="CAJFCI010000080">
    <property type="protein sequence ID" value="CAD5110084.1"/>
    <property type="molecule type" value="Genomic_DNA"/>
</dbReference>
<gene>
    <name evidence="9" type="primary">nbaC</name>
    <name evidence="9" type="ORF">PSEWESI4_04400</name>
</gene>
<dbReference type="Proteomes" id="UP000583387">
    <property type="component" value="Unassembled WGS sequence"/>
</dbReference>
<keyword evidence="4" id="KW-0479">Metal-binding</keyword>
<evidence type="ECO:0000256" key="1">
    <source>
        <dbReference type="ARBA" id="ARBA00001954"/>
    </source>
</evidence>
<dbReference type="PANTHER" id="PTHR15497">
    <property type="entry name" value="3-HYDROXYANTHRANILATE 3,4-DIOXYGENASE"/>
    <property type="match status" value="1"/>
</dbReference>
<protein>
    <recommendedName>
        <fullName evidence="8">3-hydroxyanthranilate 3,4-dioxygenase</fullName>
        <ecNumber evidence="8">1.13.11.6</ecNumber>
    </recommendedName>
</protein>
<evidence type="ECO:0000256" key="3">
    <source>
        <dbReference type="ARBA" id="ARBA00022642"/>
    </source>
</evidence>
<name>A0A7U7ERY2_9GAMM</name>
<sequence length="189" mass="21993">MELQYGMPLNLLDWAERNRHQLKPPVCNAAIWPDGNYIINMVGGPNTRTDFHDNPTEEIFYQLKGNAYLNIWDRGKFERVDIREGEVFLLPAHVIHSPQRPEPGLCFLIEMRRPQGALDALQWYCPVCATLVWRVTTQLQSLVDDLPKAYQLFYTQSDEERRCTQCGTVHPGKDYDAWHRLHAQAQERG</sequence>
<keyword evidence="5 9" id="KW-0223">Dioxygenase</keyword>
<dbReference type="CDD" id="cd06123">
    <property type="entry name" value="cupin_HAO"/>
    <property type="match status" value="1"/>
</dbReference>
<comment type="function">
    <text evidence="2">Catalyzes the oxidative ring opening of 3-hydroxyanthranilate to 2-amino-3-carboxymuconate semialdehyde, which spontaneously cyclizes to quinolinate.</text>
</comment>
<keyword evidence="6 9" id="KW-0560">Oxidoreductase</keyword>
<dbReference type="AlphaFoldDB" id="A0A7U7ERY2"/>
<comment type="caution">
    <text evidence="9">The sequence shown here is derived from an EMBL/GenBank/DDBJ whole genome shotgun (WGS) entry which is preliminary data.</text>
</comment>
<dbReference type="GO" id="GO:0019363">
    <property type="term" value="P:pyridine nucleotide biosynthetic process"/>
    <property type="evidence" value="ECO:0007669"/>
    <property type="project" value="UniProtKB-KW"/>
</dbReference>
<keyword evidence="7" id="KW-0408">Iron</keyword>
<dbReference type="SUPFAM" id="SSF51182">
    <property type="entry name" value="RmlC-like cupins"/>
    <property type="match status" value="1"/>
</dbReference>
<dbReference type="GO" id="GO:0005506">
    <property type="term" value="F:iron ion binding"/>
    <property type="evidence" value="ECO:0007669"/>
    <property type="project" value="InterPro"/>
</dbReference>
<organism evidence="9 10">
    <name type="scientific">Zestomonas carbonaria</name>
    <dbReference type="NCBI Taxonomy" id="2762745"/>
    <lineage>
        <taxon>Bacteria</taxon>
        <taxon>Pseudomonadati</taxon>
        <taxon>Pseudomonadota</taxon>
        <taxon>Gammaproteobacteria</taxon>
        <taxon>Pseudomonadales</taxon>
        <taxon>Pseudomonadaceae</taxon>
        <taxon>Zestomonas</taxon>
    </lineage>
</organism>
<evidence type="ECO:0000256" key="2">
    <source>
        <dbReference type="ARBA" id="ARBA00002752"/>
    </source>
</evidence>
<accession>A0A7U7ERY2</accession>
<reference evidence="9 10" key="1">
    <citation type="submission" date="2020-08" db="EMBL/GenBank/DDBJ databases">
        <authorList>
            <person name="Criscuolo A."/>
        </authorList>
    </citation>
    <scope>NUCLEOTIDE SEQUENCE [LARGE SCALE GENOMIC DNA]</scope>
    <source>
        <strain evidence="9">CIP111764</strain>
    </source>
</reference>
<dbReference type="RefSeq" id="WP_187673379.1">
    <property type="nucleotide sequence ID" value="NZ_CAJFCI010000080.1"/>
</dbReference>
<keyword evidence="3" id="KW-0662">Pyridine nucleotide biosynthesis</keyword>
<proteinExistence type="predicted"/>
<comment type="cofactor">
    <cofactor evidence="1">
        <name>Fe(2+)</name>
        <dbReference type="ChEBI" id="CHEBI:29033"/>
    </cofactor>
</comment>
<dbReference type="Pfam" id="PF06052">
    <property type="entry name" value="3-HAO"/>
    <property type="match status" value="1"/>
</dbReference>
<evidence type="ECO:0000256" key="6">
    <source>
        <dbReference type="ARBA" id="ARBA00023002"/>
    </source>
</evidence>
<evidence type="ECO:0000313" key="10">
    <source>
        <dbReference type="Proteomes" id="UP000583387"/>
    </source>
</evidence>
<evidence type="ECO:0000313" key="9">
    <source>
        <dbReference type="EMBL" id="CAD5110084.1"/>
    </source>
</evidence>
<dbReference type="PANTHER" id="PTHR15497:SF1">
    <property type="entry name" value="3-HYDROXYANTHRANILATE 3,4-DIOXYGENASE"/>
    <property type="match status" value="1"/>
</dbReference>
<evidence type="ECO:0000256" key="7">
    <source>
        <dbReference type="ARBA" id="ARBA00023004"/>
    </source>
</evidence>
<dbReference type="NCBIfam" id="NF009763">
    <property type="entry name" value="PRK13264.1"/>
    <property type="match status" value="1"/>
</dbReference>